<dbReference type="PANTHER" id="PTHR30204">
    <property type="entry name" value="REDOX-CYCLING DRUG-SENSING TRANSCRIPTIONAL ACTIVATOR SOXR"/>
    <property type="match status" value="1"/>
</dbReference>
<accession>A0ABR9RX51</accession>
<keyword evidence="1" id="KW-0238">DNA-binding</keyword>
<feature type="non-terminal residue" evidence="3">
    <location>
        <position position="1"/>
    </location>
</feature>
<dbReference type="Proteomes" id="UP000756387">
    <property type="component" value="Unassembled WGS sequence"/>
</dbReference>
<dbReference type="SUPFAM" id="SSF46955">
    <property type="entry name" value="Putative DNA-binding domain"/>
    <property type="match status" value="1"/>
</dbReference>
<dbReference type="InterPro" id="IPR047057">
    <property type="entry name" value="MerR_fam"/>
</dbReference>
<gene>
    <name evidence="3" type="ORF">IEQ44_16100</name>
</gene>
<organism evidence="3 4">
    <name type="scientific">Nocardioides malaquae</name>
    <dbReference type="NCBI Taxonomy" id="2773426"/>
    <lineage>
        <taxon>Bacteria</taxon>
        <taxon>Bacillati</taxon>
        <taxon>Actinomycetota</taxon>
        <taxon>Actinomycetes</taxon>
        <taxon>Propionibacteriales</taxon>
        <taxon>Nocardioidaceae</taxon>
        <taxon>Nocardioides</taxon>
    </lineage>
</organism>
<evidence type="ECO:0000313" key="4">
    <source>
        <dbReference type="Proteomes" id="UP000756387"/>
    </source>
</evidence>
<comment type="caution">
    <text evidence="3">The sequence shown here is derived from an EMBL/GenBank/DDBJ whole genome shotgun (WGS) entry which is preliminary data.</text>
</comment>
<evidence type="ECO:0000313" key="3">
    <source>
        <dbReference type="EMBL" id="MBE7326155.1"/>
    </source>
</evidence>
<dbReference type="PANTHER" id="PTHR30204:SF93">
    <property type="entry name" value="HTH MERR-TYPE DOMAIN-CONTAINING PROTEIN"/>
    <property type="match status" value="1"/>
</dbReference>
<name>A0ABR9RX51_9ACTN</name>
<reference evidence="3 4" key="1">
    <citation type="submission" date="2020-10" db="EMBL/GenBank/DDBJ databases">
        <title>Nocardioides sp. isolated from sludge.</title>
        <authorList>
            <person name="Zhang X."/>
        </authorList>
    </citation>
    <scope>NUCLEOTIDE SEQUENCE [LARGE SCALE GENOMIC DNA]</scope>
    <source>
        <strain evidence="3 4">Y6</strain>
    </source>
</reference>
<dbReference type="InterPro" id="IPR009061">
    <property type="entry name" value="DNA-bd_dom_put_sf"/>
</dbReference>
<evidence type="ECO:0000259" key="2">
    <source>
        <dbReference type="PROSITE" id="PS50937"/>
    </source>
</evidence>
<dbReference type="SMART" id="SM00422">
    <property type="entry name" value="HTH_MERR"/>
    <property type="match status" value="1"/>
</dbReference>
<dbReference type="InterPro" id="IPR000551">
    <property type="entry name" value="MerR-type_HTH_dom"/>
</dbReference>
<protein>
    <submittedName>
        <fullName evidence="3">MerR family transcriptional regulator</fullName>
    </submittedName>
</protein>
<keyword evidence="4" id="KW-1185">Reference proteome</keyword>
<feature type="non-terminal residue" evidence="3">
    <location>
        <position position="86"/>
    </location>
</feature>
<dbReference type="Gene3D" id="1.10.1660.10">
    <property type="match status" value="1"/>
</dbReference>
<dbReference type="Pfam" id="PF13411">
    <property type="entry name" value="MerR_1"/>
    <property type="match status" value="1"/>
</dbReference>
<dbReference type="EMBL" id="JADCSA010000616">
    <property type="protein sequence ID" value="MBE7326155.1"/>
    <property type="molecule type" value="Genomic_DNA"/>
</dbReference>
<dbReference type="CDD" id="cd00592">
    <property type="entry name" value="HTH_MerR-like"/>
    <property type="match status" value="1"/>
</dbReference>
<evidence type="ECO:0000256" key="1">
    <source>
        <dbReference type="ARBA" id="ARBA00023125"/>
    </source>
</evidence>
<proteinExistence type="predicted"/>
<sequence length="86" mass="9636">RRTGLTARALRFYEARGLVSPLRTQSGRRWFGPAELGRVHRIVALKKAGLSLGDIKRLFDRKPIDLAALLSAQRERLAVQAQEIGD</sequence>
<dbReference type="PROSITE" id="PS50937">
    <property type="entry name" value="HTH_MERR_2"/>
    <property type="match status" value="1"/>
</dbReference>
<dbReference type="RefSeq" id="WP_193639439.1">
    <property type="nucleotide sequence ID" value="NZ_JADCSA010000616.1"/>
</dbReference>
<feature type="domain" description="HTH merR-type" evidence="2">
    <location>
        <begin position="1"/>
        <end position="61"/>
    </location>
</feature>